<protein>
    <submittedName>
        <fullName evidence="1">Uncharacterized protein</fullName>
    </submittedName>
</protein>
<evidence type="ECO:0000313" key="1">
    <source>
        <dbReference type="EMBL" id="DAF42783.1"/>
    </source>
</evidence>
<organism evidence="1">
    <name type="scientific">Siphoviridae sp. ctHip2</name>
    <dbReference type="NCBI Taxonomy" id="2827830"/>
    <lineage>
        <taxon>Viruses</taxon>
        <taxon>Duplodnaviria</taxon>
        <taxon>Heunggongvirae</taxon>
        <taxon>Uroviricota</taxon>
        <taxon>Caudoviricetes</taxon>
    </lineage>
</organism>
<proteinExistence type="predicted"/>
<dbReference type="EMBL" id="BK032497">
    <property type="protein sequence ID" value="DAF42783.1"/>
    <property type="molecule type" value="Genomic_DNA"/>
</dbReference>
<sequence length="38" mass="4587">MNKIAIFNSRTVQLRNVKKFIIFVDKLDFLLYNITIKK</sequence>
<accession>A0A8S5RW46</accession>
<name>A0A8S5RW46_9CAUD</name>
<reference evidence="1" key="1">
    <citation type="journal article" date="2021" name="Proc. Natl. Acad. Sci. U.S.A.">
        <title>A Catalog of Tens of Thousands of Viruses from Human Metagenomes Reveals Hidden Associations with Chronic Diseases.</title>
        <authorList>
            <person name="Tisza M.J."/>
            <person name="Buck C.B."/>
        </authorList>
    </citation>
    <scope>NUCLEOTIDE SEQUENCE</scope>
    <source>
        <strain evidence="1">CtHip2</strain>
    </source>
</reference>